<dbReference type="InterPro" id="IPR041617">
    <property type="entry name" value="TPR_MalT"/>
</dbReference>
<dbReference type="Gene3D" id="1.25.40.10">
    <property type="entry name" value="Tetratricopeptide repeat domain"/>
    <property type="match status" value="1"/>
</dbReference>
<dbReference type="Gene3D" id="1.10.10.10">
    <property type="entry name" value="Winged helix-like DNA-binding domain superfamily/Winged helix DNA-binding domain"/>
    <property type="match status" value="1"/>
</dbReference>
<dbReference type="PROSITE" id="PS00622">
    <property type="entry name" value="HTH_LUXR_1"/>
    <property type="match status" value="1"/>
</dbReference>
<dbReference type="InterPro" id="IPR000792">
    <property type="entry name" value="Tscrpt_reg_LuxR_C"/>
</dbReference>
<reference evidence="5 6" key="1">
    <citation type="journal article" date="2021" name="Int. J. Syst. Evol. Microbiol.">
        <title>Reticulibacter mediterranei gen. nov., sp. nov., within the new family Reticulibacteraceae fam. nov., and Ktedonospora formicarum gen. nov., sp. nov., Ktedonobacter robiniae sp. nov., Dictyobacter formicarum sp. nov. and Dictyobacter arantiisoli sp. nov., belonging to the class Ktedonobacteria.</title>
        <authorList>
            <person name="Yabe S."/>
            <person name="Zheng Y."/>
            <person name="Wang C.M."/>
            <person name="Sakai Y."/>
            <person name="Abe K."/>
            <person name="Yokota A."/>
            <person name="Donadio S."/>
            <person name="Cavaletti L."/>
            <person name="Monciardini P."/>
        </authorList>
    </citation>
    <scope>NUCLEOTIDE SEQUENCE [LARGE SCALE GENOMIC DNA]</scope>
    <source>
        <strain evidence="5 6">SOSP1-9</strain>
    </source>
</reference>
<dbReference type="PRINTS" id="PR00038">
    <property type="entry name" value="HTHLUXR"/>
</dbReference>
<proteinExistence type="predicted"/>
<evidence type="ECO:0000313" key="6">
    <source>
        <dbReference type="Proteomes" id="UP000635565"/>
    </source>
</evidence>
<sequence length="236" mass="25625">MAVRAQLLLAQGNLEHAIAWANASGLSTEDEISYSRELEYLILARVRIEEGRTDPAGPLLHAVLSLLSRLLKDAEEKARMGSVVEILILRALALHARRDQSGALTTLGRALALAEREHYIRLFIDEGTPLLTLLRQAQERGIAPDYVAILLSASGATALGLQASPPPRLGELVEPLTQREREVLQLLASGASNGEIAHRLVLSLGTVKKYVSNITGKLGVQTRTQAVIRAQTLRLL</sequence>
<dbReference type="PANTHER" id="PTHR44688">
    <property type="entry name" value="DNA-BINDING TRANSCRIPTIONAL ACTIVATOR DEVR_DOSR"/>
    <property type="match status" value="1"/>
</dbReference>
<dbReference type="InterPro" id="IPR011990">
    <property type="entry name" value="TPR-like_helical_dom_sf"/>
</dbReference>
<keyword evidence="1" id="KW-0805">Transcription regulation</keyword>
<evidence type="ECO:0000259" key="4">
    <source>
        <dbReference type="PROSITE" id="PS50043"/>
    </source>
</evidence>
<evidence type="ECO:0000313" key="5">
    <source>
        <dbReference type="EMBL" id="GHO87162.1"/>
    </source>
</evidence>
<dbReference type="PROSITE" id="PS50043">
    <property type="entry name" value="HTH_LUXR_2"/>
    <property type="match status" value="1"/>
</dbReference>
<feature type="domain" description="HTH luxR-type" evidence="4">
    <location>
        <begin position="169"/>
        <end position="234"/>
    </location>
</feature>
<dbReference type="PANTHER" id="PTHR44688:SF16">
    <property type="entry name" value="DNA-BINDING TRANSCRIPTIONAL ACTIVATOR DEVR_DOSR"/>
    <property type="match status" value="1"/>
</dbReference>
<organism evidence="5 6">
    <name type="scientific">Dictyobacter formicarum</name>
    <dbReference type="NCBI Taxonomy" id="2778368"/>
    <lineage>
        <taxon>Bacteria</taxon>
        <taxon>Bacillati</taxon>
        <taxon>Chloroflexota</taxon>
        <taxon>Ktedonobacteria</taxon>
        <taxon>Ktedonobacterales</taxon>
        <taxon>Dictyobacteraceae</taxon>
        <taxon>Dictyobacter</taxon>
    </lineage>
</organism>
<name>A0ABQ3VLS1_9CHLR</name>
<keyword evidence="2" id="KW-0238">DNA-binding</keyword>
<dbReference type="InterPro" id="IPR036388">
    <property type="entry name" value="WH-like_DNA-bd_sf"/>
</dbReference>
<evidence type="ECO:0000256" key="1">
    <source>
        <dbReference type="ARBA" id="ARBA00023015"/>
    </source>
</evidence>
<keyword evidence="6" id="KW-1185">Reference proteome</keyword>
<dbReference type="Proteomes" id="UP000635565">
    <property type="component" value="Unassembled WGS sequence"/>
</dbReference>
<gene>
    <name evidence="5" type="ORF">KSZ_51680</name>
</gene>
<dbReference type="CDD" id="cd06170">
    <property type="entry name" value="LuxR_C_like"/>
    <property type="match status" value="1"/>
</dbReference>
<keyword evidence="3" id="KW-0804">Transcription</keyword>
<evidence type="ECO:0000256" key="3">
    <source>
        <dbReference type="ARBA" id="ARBA00023163"/>
    </source>
</evidence>
<accession>A0ABQ3VLS1</accession>
<dbReference type="SUPFAM" id="SSF46894">
    <property type="entry name" value="C-terminal effector domain of the bipartite response regulators"/>
    <property type="match status" value="1"/>
</dbReference>
<dbReference type="EMBL" id="BNJJ01000015">
    <property type="protein sequence ID" value="GHO87162.1"/>
    <property type="molecule type" value="Genomic_DNA"/>
</dbReference>
<dbReference type="SMART" id="SM00421">
    <property type="entry name" value="HTH_LUXR"/>
    <property type="match status" value="1"/>
</dbReference>
<dbReference type="Pfam" id="PF17874">
    <property type="entry name" value="TPR_MalT"/>
    <property type="match status" value="1"/>
</dbReference>
<dbReference type="InterPro" id="IPR016032">
    <property type="entry name" value="Sig_transdc_resp-reg_C-effctor"/>
</dbReference>
<evidence type="ECO:0000256" key="2">
    <source>
        <dbReference type="ARBA" id="ARBA00023125"/>
    </source>
</evidence>
<dbReference type="Pfam" id="PF00196">
    <property type="entry name" value="GerE"/>
    <property type="match status" value="1"/>
</dbReference>
<comment type="caution">
    <text evidence="5">The sequence shown here is derived from an EMBL/GenBank/DDBJ whole genome shotgun (WGS) entry which is preliminary data.</text>
</comment>
<protein>
    <recommendedName>
        <fullName evidence="4">HTH luxR-type domain-containing protein</fullName>
    </recommendedName>
</protein>